<accession>A0ABT9VSL1</accession>
<gene>
    <name evidence="1" type="ORF">J2S06_003125</name>
</gene>
<dbReference type="InterPro" id="IPR010982">
    <property type="entry name" value="Lambda_DNA-bd_dom_sf"/>
</dbReference>
<dbReference type="SUPFAM" id="SSF47413">
    <property type="entry name" value="lambda repressor-like DNA-binding domains"/>
    <property type="match status" value="1"/>
</dbReference>
<keyword evidence="2" id="KW-1185">Reference proteome</keyword>
<evidence type="ECO:0000313" key="2">
    <source>
        <dbReference type="Proteomes" id="UP001225646"/>
    </source>
</evidence>
<evidence type="ECO:0000313" key="1">
    <source>
        <dbReference type="EMBL" id="MDQ0163981.1"/>
    </source>
</evidence>
<name>A0ABT9VSL1_9BACI</name>
<protein>
    <submittedName>
        <fullName evidence="1">Cytoskeletal protein RodZ</fullName>
    </submittedName>
</protein>
<comment type="caution">
    <text evidence="1">The sequence shown here is derived from an EMBL/GenBank/DDBJ whole genome shotgun (WGS) entry which is preliminary data.</text>
</comment>
<proteinExistence type="predicted"/>
<organism evidence="1 2">
    <name type="scientific">Aeribacillus alveayuensis</name>
    <dbReference type="NCBI Taxonomy" id="279215"/>
    <lineage>
        <taxon>Bacteria</taxon>
        <taxon>Bacillati</taxon>
        <taxon>Bacillota</taxon>
        <taxon>Bacilli</taxon>
        <taxon>Bacillales</taxon>
        <taxon>Bacillaceae</taxon>
        <taxon>Aeribacillus</taxon>
    </lineage>
</organism>
<sequence>MRGLKERFRKLREAHGLSQMELSNELKLANSILLHKKKGA</sequence>
<dbReference type="EMBL" id="JAUSTR010000035">
    <property type="protein sequence ID" value="MDQ0163981.1"/>
    <property type="molecule type" value="Genomic_DNA"/>
</dbReference>
<reference evidence="1 2" key="1">
    <citation type="submission" date="2023-07" db="EMBL/GenBank/DDBJ databases">
        <title>Genomic Encyclopedia of Type Strains, Phase IV (KMG-IV): sequencing the most valuable type-strain genomes for metagenomic binning, comparative biology and taxonomic classification.</title>
        <authorList>
            <person name="Goeker M."/>
        </authorList>
    </citation>
    <scope>NUCLEOTIDE SEQUENCE [LARGE SCALE GENOMIC DNA]</scope>
    <source>
        <strain evidence="1 2">DSM 19092</strain>
    </source>
</reference>
<dbReference type="Proteomes" id="UP001225646">
    <property type="component" value="Unassembled WGS sequence"/>
</dbReference>